<gene>
    <name evidence="2" type="ORF">V8G54_014652</name>
</gene>
<evidence type="ECO:0000313" key="3">
    <source>
        <dbReference type="Proteomes" id="UP001374535"/>
    </source>
</evidence>
<organism evidence="2 3">
    <name type="scientific">Vigna mungo</name>
    <name type="common">Black gram</name>
    <name type="synonym">Phaseolus mungo</name>
    <dbReference type="NCBI Taxonomy" id="3915"/>
    <lineage>
        <taxon>Eukaryota</taxon>
        <taxon>Viridiplantae</taxon>
        <taxon>Streptophyta</taxon>
        <taxon>Embryophyta</taxon>
        <taxon>Tracheophyta</taxon>
        <taxon>Spermatophyta</taxon>
        <taxon>Magnoliopsida</taxon>
        <taxon>eudicotyledons</taxon>
        <taxon>Gunneridae</taxon>
        <taxon>Pentapetalae</taxon>
        <taxon>rosids</taxon>
        <taxon>fabids</taxon>
        <taxon>Fabales</taxon>
        <taxon>Fabaceae</taxon>
        <taxon>Papilionoideae</taxon>
        <taxon>50 kb inversion clade</taxon>
        <taxon>NPAAA clade</taxon>
        <taxon>indigoferoid/millettioid clade</taxon>
        <taxon>Phaseoleae</taxon>
        <taxon>Vigna</taxon>
    </lineage>
</organism>
<feature type="region of interest" description="Disordered" evidence="1">
    <location>
        <begin position="1"/>
        <end position="27"/>
    </location>
</feature>
<proteinExistence type="predicted"/>
<reference evidence="2 3" key="1">
    <citation type="journal article" date="2023" name="Life. Sci Alliance">
        <title>Evolutionary insights into 3D genome organization and epigenetic landscape of Vigna mungo.</title>
        <authorList>
            <person name="Junaid A."/>
            <person name="Singh B."/>
            <person name="Bhatia S."/>
        </authorList>
    </citation>
    <scope>NUCLEOTIDE SEQUENCE [LARGE SCALE GENOMIC DNA]</scope>
    <source>
        <strain evidence="2">Urdbean</strain>
    </source>
</reference>
<accession>A0AAQ3NI32</accession>
<keyword evidence="3" id="KW-1185">Reference proteome</keyword>
<name>A0AAQ3NI32_VIGMU</name>
<feature type="compositionally biased region" description="Polar residues" evidence="1">
    <location>
        <begin position="14"/>
        <end position="25"/>
    </location>
</feature>
<dbReference type="Proteomes" id="UP001374535">
    <property type="component" value="Chromosome 5"/>
</dbReference>
<protein>
    <submittedName>
        <fullName evidence="2">Uncharacterized protein</fullName>
    </submittedName>
</protein>
<evidence type="ECO:0000313" key="2">
    <source>
        <dbReference type="EMBL" id="WVZ10122.1"/>
    </source>
</evidence>
<dbReference type="AlphaFoldDB" id="A0AAQ3NI32"/>
<evidence type="ECO:0000256" key="1">
    <source>
        <dbReference type="SAM" id="MobiDB-lite"/>
    </source>
</evidence>
<dbReference type="EMBL" id="CP144696">
    <property type="protein sequence ID" value="WVZ10122.1"/>
    <property type="molecule type" value="Genomic_DNA"/>
</dbReference>
<sequence>MAQDRRSLPPVGCSSRTENTAQSGSAAAVWGSFRCWEEGNSRFLRRWMLVEVVRSRCTERVEVGSNSRNLRHRPQRKEETAVEGSLWWKEVAVKGAAAGELGCRGFDKRNTWCIGSAHVRWL</sequence>